<proteinExistence type="evidence at transcript level"/>
<feature type="region of interest" description="Disordered" evidence="8">
    <location>
        <begin position="1"/>
        <end position="32"/>
    </location>
</feature>
<evidence type="ECO:0000256" key="1">
    <source>
        <dbReference type="ARBA" id="ARBA00010718"/>
    </source>
</evidence>
<dbReference type="Gene3D" id="3.10.200.10">
    <property type="entry name" value="Alpha carbonic anhydrase"/>
    <property type="match status" value="1"/>
</dbReference>
<name>A0A1B0Y2E3_EXADI</name>
<protein>
    <recommendedName>
        <fullName evidence="2">carbonic anhydrase</fullName>
        <ecNumber evidence="2">4.2.1.1</ecNumber>
    </recommendedName>
</protein>
<gene>
    <name evidence="10" type="primary">CA5</name>
</gene>
<evidence type="ECO:0000256" key="6">
    <source>
        <dbReference type="ARBA" id="ARBA00023239"/>
    </source>
</evidence>
<evidence type="ECO:0000313" key="10">
    <source>
        <dbReference type="EMBL" id="ANJ59781.1"/>
    </source>
</evidence>
<dbReference type="AlphaFoldDB" id="A0A1B0Y2E3"/>
<organism evidence="10">
    <name type="scientific">Exaiptasia diaphana</name>
    <name type="common">Tropical sea anemone</name>
    <name type="synonym">Aiptasia pulchella</name>
    <dbReference type="NCBI Taxonomy" id="2652724"/>
    <lineage>
        <taxon>Eukaryota</taxon>
        <taxon>Metazoa</taxon>
        <taxon>Cnidaria</taxon>
        <taxon>Anthozoa</taxon>
        <taxon>Hexacorallia</taxon>
        <taxon>Actiniaria</taxon>
        <taxon>Aiptasiidae</taxon>
        <taxon>Exaiptasia</taxon>
    </lineage>
</organism>
<dbReference type="InterPro" id="IPR023561">
    <property type="entry name" value="Carbonic_anhydrase_a-class"/>
</dbReference>
<evidence type="ECO:0000256" key="3">
    <source>
        <dbReference type="ARBA" id="ARBA00022723"/>
    </source>
</evidence>
<dbReference type="EMBL" id="KU557768">
    <property type="protein sequence ID" value="ANJ59781.1"/>
    <property type="molecule type" value="mRNA"/>
</dbReference>
<dbReference type="PROSITE" id="PS51144">
    <property type="entry name" value="ALPHA_CA_2"/>
    <property type="match status" value="1"/>
</dbReference>
<evidence type="ECO:0000256" key="8">
    <source>
        <dbReference type="SAM" id="MobiDB-lite"/>
    </source>
</evidence>
<evidence type="ECO:0000256" key="7">
    <source>
        <dbReference type="ARBA" id="ARBA00048348"/>
    </source>
</evidence>
<evidence type="ECO:0000256" key="2">
    <source>
        <dbReference type="ARBA" id="ARBA00012925"/>
    </source>
</evidence>
<feature type="domain" description="Alpha-carbonic anhydrase" evidence="9">
    <location>
        <begin position="4"/>
        <end position="258"/>
    </location>
</feature>
<reference evidence="10" key="1">
    <citation type="journal article" date="2016" name="PLoS ONE">
        <title>Carbonic Anhydrases in Cnidarians: Novel Perspectives from the Octocorallian Corallium rubrum.</title>
        <authorList>
            <person name="Le Goff C."/>
            <person name="Ganot P."/>
            <person name="Zoccola D."/>
            <person name="Caminiti-Segonds N."/>
            <person name="Allemand D."/>
            <person name="Tambutte S."/>
        </authorList>
    </citation>
    <scope>NUCLEOTIDE SEQUENCE</scope>
</reference>
<feature type="compositionally biased region" description="Basic and acidic residues" evidence="8">
    <location>
        <begin position="7"/>
        <end position="18"/>
    </location>
</feature>
<evidence type="ECO:0000256" key="5">
    <source>
        <dbReference type="ARBA" id="ARBA00023180"/>
    </source>
</evidence>
<dbReference type="PANTHER" id="PTHR18952:SF265">
    <property type="entry name" value="CARBONIC ANHYDRASE"/>
    <property type="match status" value="1"/>
</dbReference>
<dbReference type="InterPro" id="IPR036398">
    <property type="entry name" value="CA_dom_sf"/>
</dbReference>
<dbReference type="FunFam" id="3.10.200.10:FF:000003">
    <property type="entry name" value="Carbonic anhydrase 12"/>
    <property type="match status" value="1"/>
</dbReference>
<keyword evidence="3" id="KW-0479">Metal-binding</keyword>
<dbReference type="GO" id="GO:0008270">
    <property type="term" value="F:zinc ion binding"/>
    <property type="evidence" value="ECO:0007669"/>
    <property type="project" value="InterPro"/>
</dbReference>
<comment type="catalytic activity">
    <reaction evidence="7">
        <text>hydrogencarbonate + H(+) = CO2 + H2O</text>
        <dbReference type="Rhea" id="RHEA:10748"/>
        <dbReference type="ChEBI" id="CHEBI:15377"/>
        <dbReference type="ChEBI" id="CHEBI:15378"/>
        <dbReference type="ChEBI" id="CHEBI:16526"/>
        <dbReference type="ChEBI" id="CHEBI:17544"/>
        <dbReference type="EC" id="4.2.1.1"/>
    </reaction>
</comment>
<keyword evidence="4" id="KW-0862">Zinc</keyword>
<dbReference type="EC" id="4.2.1.1" evidence="2"/>
<dbReference type="InterPro" id="IPR001148">
    <property type="entry name" value="CA_dom"/>
</dbReference>
<dbReference type="SMART" id="SM01057">
    <property type="entry name" value="Carb_anhydrase"/>
    <property type="match status" value="1"/>
</dbReference>
<keyword evidence="6 10" id="KW-0456">Lyase</keyword>
<keyword evidence="5" id="KW-0325">Glycoprotein</keyword>
<dbReference type="GO" id="GO:0004089">
    <property type="term" value="F:carbonate dehydratase activity"/>
    <property type="evidence" value="ECO:0007669"/>
    <property type="project" value="UniProtKB-EC"/>
</dbReference>
<dbReference type="CDD" id="cd00326">
    <property type="entry name" value="alpha_CA"/>
    <property type="match status" value="1"/>
</dbReference>
<sequence length="259" mass="29346">MATPEWDYDKKGPSDWHNHYPAASGKRQSPIDINTADAKYDSSLKPLSMKYSPDDDFQVVNNGRSVTISKKKMTGHQLSGGPLEHRYRFEQFHFHWGKTSEAGSEHLTDSKAFPAELHLVHWNTELFKSFGDAATKNKGLAVLGFFVQIGEDINPGLKTITDFLPQVENIGEKKDFKGSFNLESLLAGNTKDYWTYDGSLTTPPCAESVTWFVFKTPIQATEEQMKQFRNLKESDTERLCDNYRPVLPLNGRVVKSSFK</sequence>
<dbReference type="OrthoDB" id="429145at2759"/>
<evidence type="ECO:0000256" key="4">
    <source>
        <dbReference type="ARBA" id="ARBA00022833"/>
    </source>
</evidence>
<comment type="similarity">
    <text evidence="1">Belongs to the alpha-carbonic anhydrase family.</text>
</comment>
<evidence type="ECO:0000259" key="9">
    <source>
        <dbReference type="PROSITE" id="PS51144"/>
    </source>
</evidence>
<dbReference type="Pfam" id="PF00194">
    <property type="entry name" value="Carb_anhydrase"/>
    <property type="match status" value="1"/>
</dbReference>
<accession>A0A1B0Y2E3</accession>
<dbReference type="SUPFAM" id="SSF51069">
    <property type="entry name" value="Carbonic anhydrase"/>
    <property type="match status" value="1"/>
</dbReference>
<dbReference type="PANTHER" id="PTHR18952">
    <property type="entry name" value="CARBONIC ANHYDRASE"/>
    <property type="match status" value="1"/>
</dbReference>